<evidence type="ECO:0000313" key="2">
    <source>
        <dbReference type="Proteomes" id="UP000681343"/>
    </source>
</evidence>
<organism evidence="1 2">
    <name type="scientific">Vescimonas fastidiosa</name>
    <dbReference type="NCBI Taxonomy" id="2714353"/>
    <lineage>
        <taxon>Bacteria</taxon>
        <taxon>Bacillati</taxon>
        <taxon>Bacillota</taxon>
        <taxon>Clostridia</taxon>
        <taxon>Eubacteriales</taxon>
        <taxon>Oscillospiraceae</taxon>
        <taxon>Vescimonas</taxon>
    </lineage>
</organism>
<protein>
    <submittedName>
        <fullName evidence="1">Uncharacterized protein</fullName>
    </submittedName>
</protein>
<keyword evidence="1" id="KW-0614">Plasmid</keyword>
<proteinExistence type="predicted"/>
<dbReference type="AlphaFoldDB" id="A0A810Q176"/>
<name>A0A810Q176_9FIRM</name>
<dbReference type="Proteomes" id="UP000681343">
    <property type="component" value="Plasmid pMM35_01"/>
</dbReference>
<geneLocation type="plasmid" evidence="1 2">
    <name>pMM35_01</name>
</geneLocation>
<accession>A0A810Q176</accession>
<sequence length="64" mass="7233">MGILLHRKYKSKDKNTAKAHRVWGGGLVRMSKDSFFSGFELYARTAEPGIELIFYGVSNPMHST</sequence>
<keyword evidence="2" id="KW-1185">Reference proteome</keyword>
<dbReference type="KEGG" id="vfa:MM35RIKEN_22190"/>
<evidence type="ECO:0000313" key="1">
    <source>
        <dbReference type="EMBL" id="BCK80027.1"/>
    </source>
</evidence>
<reference evidence="1" key="1">
    <citation type="submission" date="2020-09" db="EMBL/GenBank/DDBJ databases">
        <title>New species isolated from human feces.</title>
        <authorList>
            <person name="Kitahara M."/>
            <person name="Shigeno Y."/>
            <person name="Shime M."/>
            <person name="Matsumoto Y."/>
            <person name="Nakamura S."/>
            <person name="Motooka D."/>
            <person name="Fukuoka S."/>
            <person name="Nishikawa H."/>
            <person name="Benno Y."/>
        </authorList>
    </citation>
    <scope>NUCLEOTIDE SEQUENCE</scope>
    <source>
        <strain evidence="1">MM35</strain>
        <plasmid evidence="1">pMM35_01</plasmid>
    </source>
</reference>
<gene>
    <name evidence="1" type="ORF">MM35RIKEN_22190</name>
</gene>
<dbReference type="EMBL" id="AP023416">
    <property type="protein sequence ID" value="BCK80027.1"/>
    <property type="molecule type" value="Genomic_DNA"/>
</dbReference>